<dbReference type="OrthoDB" id="541553at2759"/>
<evidence type="ECO:0000256" key="3">
    <source>
        <dbReference type="SAM" id="Coils"/>
    </source>
</evidence>
<organism evidence="5 6">
    <name type="scientific">Tetrabaena socialis</name>
    <dbReference type="NCBI Taxonomy" id="47790"/>
    <lineage>
        <taxon>Eukaryota</taxon>
        <taxon>Viridiplantae</taxon>
        <taxon>Chlorophyta</taxon>
        <taxon>core chlorophytes</taxon>
        <taxon>Chlorophyceae</taxon>
        <taxon>CS clade</taxon>
        <taxon>Chlamydomonadales</taxon>
        <taxon>Tetrabaenaceae</taxon>
        <taxon>Tetrabaena</taxon>
    </lineage>
</organism>
<keyword evidence="6" id="KW-1185">Reference proteome</keyword>
<dbReference type="EMBL" id="PGGS01000352">
    <property type="protein sequence ID" value="PNH04879.1"/>
    <property type="molecule type" value="Genomic_DNA"/>
</dbReference>
<dbReference type="GO" id="GO:0009134">
    <property type="term" value="P:nucleoside diphosphate catabolic process"/>
    <property type="evidence" value="ECO:0007669"/>
    <property type="project" value="TreeGrafter"/>
</dbReference>
<evidence type="ECO:0000256" key="4">
    <source>
        <dbReference type="SAM" id="MobiDB-lite"/>
    </source>
</evidence>
<keyword evidence="2" id="KW-0378">Hydrolase</keyword>
<feature type="coiled-coil region" evidence="3">
    <location>
        <begin position="163"/>
        <end position="202"/>
    </location>
</feature>
<dbReference type="Proteomes" id="UP000236333">
    <property type="component" value="Unassembled WGS sequence"/>
</dbReference>
<feature type="region of interest" description="Disordered" evidence="4">
    <location>
        <begin position="17"/>
        <end position="62"/>
    </location>
</feature>
<evidence type="ECO:0000313" key="5">
    <source>
        <dbReference type="EMBL" id="PNH04879.1"/>
    </source>
</evidence>
<evidence type="ECO:0000256" key="2">
    <source>
        <dbReference type="ARBA" id="ARBA00022801"/>
    </source>
</evidence>
<dbReference type="InterPro" id="IPR000407">
    <property type="entry name" value="GDA1_CD39_NTPase"/>
</dbReference>
<feature type="compositionally biased region" description="Basic and acidic residues" evidence="4">
    <location>
        <begin position="49"/>
        <end position="62"/>
    </location>
</feature>
<reference evidence="5 6" key="1">
    <citation type="journal article" date="2017" name="Mol. Biol. Evol.">
        <title>The 4-celled Tetrabaena socialis nuclear genome reveals the essential components for genetic control of cell number at the origin of multicellularity in the volvocine lineage.</title>
        <authorList>
            <person name="Featherston J."/>
            <person name="Arakaki Y."/>
            <person name="Hanschen E.R."/>
            <person name="Ferris P.J."/>
            <person name="Michod R.E."/>
            <person name="Olson B.J.S.C."/>
            <person name="Nozaki H."/>
            <person name="Durand P.M."/>
        </authorList>
    </citation>
    <scope>NUCLEOTIDE SEQUENCE [LARGE SCALE GENOMIC DNA]</scope>
    <source>
        <strain evidence="5 6">NIES-571</strain>
    </source>
</reference>
<keyword evidence="3" id="KW-0175">Coiled coil</keyword>
<name>A0A2J7ZX82_9CHLO</name>
<protein>
    <submittedName>
        <fullName evidence="5">Apyrase 1</fullName>
    </submittedName>
</protein>
<feature type="compositionally biased region" description="Basic and acidic residues" evidence="4">
    <location>
        <begin position="105"/>
        <end position="116"/>
    </location>
</feature>
<comment type="similarity">
    <text evidence="1">Belongs to the GDA1/CD39 NTPase family.</text>
</comment>
<dbReference type="GO" id="GO:0016020">
    <property type="term" value="C:membrane"/>
    <property type="evidence" value="ECO:0007669"/>
    <property type="project" value="TreeGrafter"/>
</dbReference>
<dbReference type="PANTHER" id="PTHR11782">
    <property type="entry name" value="ADENOSINE/GUANOSINE DIPHOSPHATASE"/>
    <property type="match status" value="1"/>
</dbReference>
<sequence>MAASGPDLDQLKARLTRLGVEVRGGEAGPSSPPAHAPPSRSRSPALQHARNEAMGLERGKKGMADLFERISRVERAMTSAEAQSSAIKEALQEDLDHLVGAAAEDAVRSPKPERGAGKKLKSAAKPTRQSALLPGHGRGLGAAIRSAEHMRSIPAHTPLSNVLAQFKEAEAAWANEKARLRREALEERKRANKLELEFKRQQRVLEHQALDIKALKTALKSRDGQLDGAAEREHSTVAISGLTAERDDLKGLLLAALQRLEAVDELVQRADISSAVMEDKMRQLEGERSKALDAAARARVEVTELAESRRKLQWQSKLLEKMSEVQLKHNKRKSEAIRRLLSADEQAAASGLAGGYGAADSDLQDDLQCSFNGAWRGDGLSDGREYFASSYFWDRAVETGIVTDEAAIMWPVTPQEFAAKAGEVCTKAVEEVPASYPKVQGDAAKFLCLDVTYCNVMLTKGFKLDPAMKLTLVKQVEYNGQHIEAAWPLGAAVNDLSS</sequence>
<dbReference type="PANTHER" id="PTHR11782:SF83">
    <property type="entry name" value="GUANOSINE-DIPHOSPHATASE"/>
    <property type="match status" value="1"/>
</dbReference>
<dbReference type="Gene3D" id="3.30.420.150">
    <property type="entry name" value="Exopolyphosphatase. Domain 2"/>
    <property type="match status" value="1"/>
</dbReference>
<dbReference type="Pfam" id="PF01150">
    <property type="entry name" value="GDA1_CD39"/>
    <property type="match status" value="1"/>
</dbReference>
<dbReference type="AlphaFoldDB" id="A0A2J7ZX82"/>
<accession>A0A2J7ZX82</accession>
<proteinExistence type="inferred from homology"/>
<comment type="caution">
    <text evidence="5">The sequence shown here is derived from an EMBL/GenBank/DDBJ whole genome shotgun (WGS) entry which is preliminary data.</text>
</comment>
<feature type="region of interest" description="Disordered" evidence="4">
    <location>
        <begin position="103"/>
        <end position="137"/>
    </location>
</feature>
<gene>
    <name evidence="5" type="ORF">TSOC_008905</name>
</gene>
<evidence type="ECO:0000313" key="6">
    <source>
        <dbReference type="Proteomes" id="UP000236333"/>
    </source>
</evidence>
<dbReference type="GO" id="GO:0017110">
    <property type="term" value="F:nucleoside diphosphate phosphatase activity"/>
    <property type="evidence" value="ECO:0007669"/>
    <property type="project" value="TreeGrafter"/>
</dbReference>
<evidence type="ECO:0000256" key="1">
    <source>
        <dbReference type="ARBA" id="ARBA00009283"/>
    </source>
</evidence>